<dbReference type="Pfam" id="PF22381">
    <property type="entry name" value="Staph_reg_Sar_Rot"/>
    <property type="match status" value="1"/>
</dbReference>
<protein>
    <submittedName>
        <fullName evidence="7">Transcriptional regulator, MarR family</fullName>
    </submittedName>
</protein>
<evidence type="ECO:0000256" key="4">
    <source>
        <dbReference type="ARBA" id="ARBA00023125"/>
    </source>
</evidence>
<dbReference type="SUPFAM" id="SSF46785">
    <property type="entry name" value="Winged helix' DNA-binding domain"/>
    <property type="match status" value="1"/>
</dbReference>
<keyword evidence="2" id="KW-0963">Cytoplasm</keyword>
<dbReference type="InterPro" id="IPR036388">
    <property type="entry name" value="WH-like_DNA-bd_sf"/>
</dbReference>
<dbReference type="GO" id="GO:0006950">
    <property type="term" value="P:response to stress"/>
    <property type="evidence" value="ECO:0007669"/>
    <property type="project" value="TreeGrafter"/>
</dbReference>
<dbReference type="EMBL" id="JFYO01000004">
    <property type="protein sequence ID" value="EZP28212.1"/>
    <property type="molecule type" value="Genomic_DNA"/>
</dbReference>
<sequence>MRATDQMVCFGVYSASHAFGQAYRRVLAPWKLTYPQYLVIVALGDQEPRSVKELGEELFLDSGTLSPLIRRLEARGIVSRSRSPHDDRVVEVTLTDDGRALRSELSVVGAEIARCTGLDEEKARMLLDVVHDLNRVMRTTDEAIAS</sequence>
<evidence type="ECO:0000256" key="1">
    <source>
        <dbReference type="ARBA" id="ARBA00004496"/>
    </source>
</evidence>
<evidence type="ECO:0000256" key="2">
    <source>
        <dbReference type="ARBA" id="ARBA00022490"/>
    </source>
</evidence>
<dbReference type="Proteomes" id="UP000024001">
    <property type="component" value="Unassembled WGS sequence"/>
</dbReference>
<evidence type="ECO:0000313" key="8">
    <source>
        <dbReference type="Proteomes" id="UP000024001"/>
    </source>
</evidence>
<keyword evidence="8" id="KW-1185">Reference proteome</keyword>
<dbReference type="PROSITE" id="PS50995">
    <property type="entry name" value="HTH_MARR_2"/>
    <property type="match status" value="1"/>
</dbReference>
<keyword evidence="3" id="KW-0805">Transcription regulation</keyword>
<evidence type="ECO:0000259" key="6">
    <source>
        <dbReference type="PROSITE" id="PS50995"/>
    </source>
</evidence>
<keyword evidence="4" id="KW-0238">DNA-binding</keyword>
<evidence type="ECO:0000256" key="3">
    <source>
        <dbReference type="ARBA" id="ARBA00023015"/>
    </source>
</evidence>
<accession>A0A031FVC2</accession>
<dbReference type="InterPro" id="IPR055166">
    <property type="entry name" value="Transc_reg_Sar_Rot_HTH"/>
</dbReference>
<keyword evidence="5" id="KW-0804">Transcription</keyword>
<dbReference type="PANTHER" id="PTHR33164">
    <property type="entry name" value="TRANSCRIPTIONAL REGULATOR, MARR FAMILY"/>
    <property type="match status" value="1"/>
</dbReference>
<dbReference type="SMART" id="SM00347">
    <property type="entry name" value="HTH_MARR"/>
    <property type="match status" value="1"/>
</dbReference>
<gene>
    <name evidence="7" type="ORF">BW34_01189</name>
</gene>
<dbReference type="eggNOG" id="COG1846">
    <property type="taxonomic scope" value="Bacteria"/>
</dbReference>
<comment type="subcellular location">
    <subcellularLocation>
        <location evidence="1">Cytoplasm</location>
    </subcellularLocation>
</comment>
<dbReference type="GO" id="GO:0003677">
    <property type="term" value="F:DNA binding"/>
    <property type="evidence" value="ECO:0007669"/>
    <property type="project" value="UniProtKB-KW"/>
</dbReference>
<dbReference type="GO" id="GO:0003700">
    <property type="term" value="F:DNA-binding transcription factor activity"/>
    <property type="evidence" value="ECO:0007669"/>
    <property type="project" value="InterPro"/>
</dbReference>
<reference evidence="7 8" key="1">
    <citation type="submission" date="2014-03" db="EMBL/GenBank/DDBJ databases">
        <title>Draft Genome Sequences of 13 Willow Endophytes.</title>
        <authorList>
            <person name="Gan H.Y."/>
            <person name="Gan H.M."/>
            <person name="Savka M.A."/>
            <person name="Hudson A.O."/>
        </authorList>
    </citation>
    <scope>NUCLEOTIDE SEQUENCE [LARGE SCALE GENOMIC DNA]</scope>
    <source>
        <strain evidence="7 8">RIT293</strain>
    </source>
</reference>
<dbReference type="PATRIC" id="fig|273677.3.peg.1173"/>
<proteinExistence type="predicted"/>
<dbReference type="GO" id="GO:0005737">
    <property type="term" value="C:cytoplasm"/>
    <property type="evidence" value="ECO:0007669"/>
    <property type="project" value="UniProtKB-SubCell"/>
</dbReference>
<dbReference type="Gene3D" id="1.10.10.10">
    <property type="entry name" value="Winged helix-like DNA-binding domain superfamily/Winged helix DNA-binding domain"/>
    <property type="match status" value="1"/>
</dbReference>
<dbReference type="InterPro" id="IPR000835">
    <property type="entry name" value="HTH_MarR-typ"/>
</dbReference>
<evidence type="ECO:0000313" key="7">
    <source>
        <dbReference type="EMBL" id="EZP28212.1"/>
    </source>
</evidence>
<comment type="caution">
    <text evidence="7">The sequence shown here is derived from an EMBL/GenBank/DDBJ whole genome shotgun (WGS) entry which is preliminary data.</text>
</comment>
<feature type="domain" description="HTH marR-type" evidence="6">
    <location>
        <begin position="1"/>
        <end position="135"/>
    </location>
</feature>
<organism evidence="7 8">
    <name type="scientific">Microbacterium oleivorans</name>
    <dbReference type="NCBI Taxonomy" id="273677"/>
    <lineage>
        <taxon>Bacteria</taxon>
        <taxon>Bacillati</taxon>
        <taxon>Actinomycetota</taxon>
        <taxon>Actinomycetes</taxon>
        <taxon>Micrococcales</taxon>
        <taxon>Microbacteriaceae</taxon>
        <taxon>Microbacterium</taxon>
    </lineage>
</organism>
<dbReference type="PANTHER" id="PTHR33164:SF5">
    <property type="entry name" value="ORGANIC HYDROPEROXIDE RESISTANCE TRANSCRIPTIONAL REGULATOR"/>
    <property type="match status" value="1"/>
</dbReference>
<evidence type="ECO:0000256" key="5">
    <source>
        <dbReference type="ARBA" id="ARBA00023163"/>
    </source>
</evidence>
<dbReference type="AlphaFoldDB" id="A0A031FVC2"/>
<dbReference type="InterPro" id="IPR036390">
    <property type="entry name" value="WH_DNA-bd_sf"/>
</dbReference>
<name>A0A031FVC2_9MICO</name>
<dbReference type="InterPro" id="IPR039422">
    <property type="entry name" value="MarR/SlyA-like"/>
</dbReference>
<dbReference type="PRINTS" id="PR00598">
    <property type="entry name" value="HTHMARR"/>
</dbReference>